<sequence length="210" mass="21668">MSYVNRVGDEVITDPAVASRVVEYHDRVRWGPIISGVLVALATQLILSSLFGAIGAGSVANSGAPRTIAPNVAGNVGLWSTIALLISLFIGGWITSRACGPMNRNTALLNGAIFWATTLALSSWLLASGVSGAFGIAASNAGEVINQVQQPGTALPKNVPNLTAEQARDIATATSRALWWFVFGSLLGLAASLMGAIAGVRSPRTSSHIS</sequence>
<dbReference type="RefSeq" id="WP_198125112.1">
    <property type="nucleotide sequence ID" value="NZ_JAECZC010000021.1"/>
</dbReference>
<reference evidence="2 3" key="1">
    <citation type="journal article" date="2021" name="Int. J. Syst. Evol. Microbiol.">
        <title>Amazonocrinis nigriterrae gen. nov., sp. nov., Atlanticothrix silvestris gen. nov., sp. nov. and Dendronalium phyllosphericum gen. nov., sp. nov., nostocacean cyanobacteria from Brazilian environments.</title>
        <authorList>
            <person name="Alvarenga D.O."/>
            <person name="Andreote A.P.D."/>
            <person name="Branco L.H.Z."/>
            <person name="Delbaje E."/>
            <person name="Cruz R.B."/>
            <person name="Varani A.M."/>
            <person name="Fiore M.F."/>
        </authorList>
    </citation>
    <scope>NUCLEOTIDE SEQUENCE [LARGE SCALE GENOMIC DNA]</scope>
    <source>
        <strain evidence="2 3">CENA67</strain>
    </source>
</reference>
<keyword evidence="1" id="KW-1133">Transmembrane helix</keyword>
<evidence type="ECO:0000256" key="1">
    <source>
        <dbReference type="SAM" id="Phobius"/>
    </source>
</evidence>
<evidence type="ECO:0000313" key="3">
    <source>
        <dbReference type="Proteomes" id="UP000632766"/>
    </source>
</evidence>
<keyword evidence="1" id="KW-0472">Membrane</keyword>
<comment type="caution">
    <text evidence="2">The sequence shown here is derived from an EMBL/GenBank/DDBJ whole genome shotgun (WGS) entry which is preliminary data.</text>
</comment>
<feature type="transmembrane region" description="Helical" evidence="1">
    <location>
        <begin position="107"/>
        <end position="127"/>
    </location>
</feature>
<evidence type="ECO:0008006" key="4">
    <source>
        <dbReference type="Google" id="ProtNLM"/>
    </source>
</evidence>
<dbReference type="Proteomes" id="UP000632766">
    <property type="component" value="Unassembled WGS sequence"/>
</dbReference>
<dbReference type="AlphaFoldDB" id="A0A8J7HSZ5"/>
<feature type="transmembrane region" description="Helical" evidence="1">
    <location>
        <begin position="178"/>
        <end position="200"/>
    </location>
</feature>
<keyword evidence="3" id="KW-1185">Reference proteome</keyword>
<accession>A0A8J7HSZ5</accession>
<evidence type="ECO:0000313" key="2">
    <source>
        <dbReference type="EMBL" id="MBH8563223.1"/>
    </source>
</evidence>
<protein>
    <recommendedName>
        <fullName evidence="4">PhnA-like protein</fullName>
    </recommendedName>
</protein>
<proteinExistence type="predicted"/>
<feature type="transmembrane region" description="Helical" evidence="1">
    <location>
        <begin position="76"/>
        <end position="95"/>
    </location>
</feature>
<organism evidence="2 3">
    <name type="scientific">Amazonocrinis nigriterrae CENA67</name>
    <dbReference type="NCBI Taxonomy" id="2794033"/>
    <lineage>
        <taxon>Bacteria</taxon>
        <taxon>Bacillati</taxon>
        <taxon>Cyanobacteriota</taxon>
        <taxon>Cyanophyceae</taxon>
        <taxon>Nostocales</taxon>
        <taxon>Nostocaceae</taxon>
        <taxon>Amazonocrinis</taxon>
        <taxon>Amazonocrinis nigriterrae</taxon>
    </lineage>
</organism>
<keyword evidence="1" id="KW-0812">Transmembrane</keyword>
<name>A0A8J7HSZ5_9NOST</name>
<dbReference type="EMBL" id="JAECZC010000021">
    <property type="protein sequence ID" value="MBH8563223.1"/>
    <property type="molecule type" value="Genomic_DNA"/>
</dbReference>
<gene>
    <name evidence="2" type="ORF">I8748_13680</name>
</gene>
<feature type="transmembrane region" description="Helical" evidence="1">
    <location>
        <begin position="33"/>
        <end position="56"/>
    </location>
</feature>